<dbReference type="Proteomes" id="UP000321497">
    <property type="component" value="Unassembled WGS sequence"/>
</dbReference>
<dbReference type="EMBL" id="VORT01000030">
    <property type="protein sequence ID" value="TXD71231.1"/>
    <property type="molecule type" value="Genomic_DNA"/>
</dbReference>
<dbReference type="RefSeq" id="WP_111846077.1">
    <property type="nucleotide sequence ID" value="NZ_UEGI01000040.1"/>
</dbReference>
<dbReference type="GO" id="GO:0016787">
    <property type="term" value="F:hydrolase activity"/>
    <property type="evidence" value="ECO:0007669"/>
    <property type="project" value="UniProtKB-KW"/>
</dbReference>
<dbReference type="AlphaFoldDB" id="A0A5C6YVR3"/>
<accession>A0A5C6YVR3</accession>
<reference evidence="7 8" key="1">
    <citation type="submission" date="2019-08" db="EMBL/GenBank/DDBJ databases">
        <title>Genome of Aequorivita antarctica SW49 (type strain).</title>
        <authorList>
            <person name="Bowman J.P."/>
        </authorList>
    </citation>
    <scope>NUCLEOTIDE SEQUENCE [LARGE SCALE GENOMIC DNA]</scope>
    <source>
        <strain evidence="7 8">SW49</strain>
    </source>
</reference>
<dbReference type="GO" id="GO:0004519">
    <property type="term" value="F:endonuclease activity"/>
    <property type="evidence" value="ECO:0007669"/>
    <property type="project" value="UniProtKB-KW"/>
</dbReference>
<dbReference type="InterPro" id="IPR035093">
    <property type="entry name" value="RelE/ParE_toxin_dom_sf"/>
</dbReference>
<keyword evidence="4" id="KW-0255">Endonuclease</keyword>
<dbReference type="GO" id="GO:0045892">
    <property type="term" value="P:negative regulation of DNA-templated transcription"/>
    <property type="evidence" value="ECO:0007669"/>
    <property type="project" value="TreeGrafter"/>
</dbReference>
<evidence type="ECO:0000256" key="6">
    <source>
        <dbReference type="ARBA" id="ARBA00030388"/>
    </source>
</evidence>
<keyword evidence="2" id="KW-1277">Toxin-antitoxin system</keyword>
<evidence type="ECO:0000256" key="3">
    <source>
        <dbReference type="ARBA" id="ARBA00022722"/>
    </source>
</evidence>
<keyword evidence="3" id="KW-0540">Nuclease</keyword>
<comment type="similarity">
    <text evidence="1">Belongs to the YoeB family.</text>
</comment>
<keyword evidence="8" id="KW-1185">Reference proteome</keyword>
<sequence length="92" mass="10850">MNIDFTSHGWEDFTYWLENDADIALKIKDLIKEIKQNPFKGTGKPEPLKHGLKGFWSRRITGEHRLVYRVSGKKGIDQKCIIVQCRFHYDDK</sequence>
<dbReference type="Gene3D" id="3.30.2310.20">
    <property type="entry name" value="RelE-like"/>
    <property type="match status" value="1"/>
</dbReference>
<organism evidence="7 8">
    <name type="scientific">Aequorivita antarctica</name>
    <dbReference type="NCBI Taxonomy" id="153266"/>
    <lineage>
        <taxon>Bacteria</taxon>
        <taxon>Pseudomonadati</taxon>
        <taxon>Bacteroidota</taxon>
        <taxon>Flavobacteriia</taxon>
        <taxon>Flavobacteriales</taxon>
        <taxon>Flavobacteriaceae</taxon>
        <taxon>Aequorivita</taxon>
    </lineage>
</organism>
<evidence type="ECO:0000313" key="7">
    <source>
        <dbReference type="EMBL" id="TXD71231.1"/>
    </source>
</evidence>
<dbReference type="SUPFAM" id="SSF143011">
    <property type="entry name" value="RelE-like"/>
    <property type="match status" value="1"/>
</dbReference>
<dbReference type="Pfam" id="PF06769">
    <property type="entry name" value="YoeB_toxin"/>
    <property type="match status" value="1"/>
</dbReference>
<proteinExistence type="inferred from homology"/>
<evidence type="ECO:0000256" key="2">
    <source>
        <dbReference type="ARBA" id="ARBA00022649"/>
    </source>
</evidence>
<dbReference type="GO" id="GO:0006401">
    <property type="term" value="P:RNA catabolic process"/>
    <property type="evidence" value="ECO:0007669"/>
    <property type="project" value="InterPro"/>
</dbReference>
<evidence type="ECO:0000256" key="5">
    <source>
        <dbReference type="ARBA" id="ARBA00022801"/>
    </source>
</evidence>
<keyword evidence="5" id="KW-0378">Hydrolase</keyword>
<comment type="caution">
    <text evidence="7">The sequence shown here is derived from an EMBL/GenBank/DDBJ whole genome shotgun (WGS) entry which is preliminary data.</text>
</comment>
<gene>
    <name evidence="7" type="ORF">ESU54_17535</name>
</gene>
<protein>
    <recommendedName>
        <fullName evidence="6">Putative mRNA interferase YoeB</fullName>
    </recommendedName>
</protein>
<evidence type="ECO:0000256" key="1">
    <source>
        <dbReference type="ARBA" id="ARBA00008172"/>
    </source>
</evidence>
<dbReference type="OrthoDB" id="9801102at2"/>
<dbReference type="InterPro" id="IPR009614">
    <property type="entry name" value="YoeB_toxin"/>
</dbReference>
<evidence type="ECO:0000313" key="8">
    <source>
        <dbReference type="Proteomes" id="UP000321497"/>
    </source>
</evidence>
<evidence type="ECO:0000256" key="4">
    <source>
        <dbReference type="ARBA" id="ARBA00022759"/>
    </source>
</evidence>
<dbReference type="PANTHER" id="PTHR38039:SF1">
    <property type="entry name" value="TOXIN YOEB"/>
    <property type="match status" value="1"/>
</dbReference>
<name>A0A5C6YVR3_9FLAO</name>
<dbReference type="PANTHER" id="PTHR38039">
    <property type="entry name" value="TOXIN YOEB"/>
    <property type="match status" value="1"/>
</dbReference>
<dbReference type="NCBIfam" id="TIGR02116">
    <property type="entry name" value="toxin_Txe_YoeB"/>
    <property type="match status" value="1"/>
</dbReference>